<dbReference type="Proteomes" id="UP001269271">
    <property type="component" value="Unassembled WGS sequence"/>
</dbReference>
<dbReference type="EMBL" id="JAVSOO010000007">
    <property type="protein sequence ID" value="MDT4286230.1"/>
    <property type="molecule type" value="Genomic_DNA"/>
</dbReference>
<evidence type="ECO:0008006" key="3">
    <source>
        <dbReference type="Google" id="ProtNLM"/>
    </source>
</evidence>
<organism evidence="1 2">
    <name type="scientific">Staphylococcus haemolyticus</name>
    <dbReference type="NCBI Taxonomy" id="1283"/>
    <lineage>
        <taxon>Bacteria</taxon>
        <taxon>Bacillati</taxon>
        <taxon>Bacillota</taxon>
        <taxon>Bacilli</taxon>
        <taxon>Bacillales</taxon>
        <taxon>Staphylococcaceae</taxon>
        <taxon>Staphylococcus</taxon>
    </lineage>
</organism>
<evidence type="ECO:0000313" key="1">
    <source>
        <dbReference type="EMBL" id="MDT4286230.1"/>
    </source>
</evidence>
<accession>A0ABU3IF94</accession>
<comment type="caution">
    <text evidence="1">The sequence shown here is derived from an EMBL/GenBank/DDBJ whole genome shotgun (WGS) entry which is preliminary data.</text>
</comment>
<keyword evidence="2" id="KW-1185">Reference proteome</keyword>
<protein>
    <recommendedName>
        <fullName evidence="3">Stress protein</fullName>
    </recommendedName>
</protein>
<sequence>MKKVLGIIVIALIFLGACGKSYEVKDLTKGFEDDGLNVKNEKKMSRDDFGAAPMKAEEAKIFVVDGDKHARIMRFKNDDDLKQTKNYYDQLGKESAMLYSHTYSKDNFLLQMNGDIENSTFEKYTKSMDNTLK</sequence>
<name>A0ABU3IF94_STAHA</name>
<proteinExistence type="predicted"/>
<dbReference type="RefSeq" id="WP_218084758.1">
    <property type="nucleotide sequence ID" value="NZ_CAJUXL010000212.1"/>
</dbReference>
<reference evidence="1 2" key="1">
    <citation type="submission" date="2023-08" db="EMBL/GenBank/DDBJ databases">
        <title>Genomic surveillance of Staphylococcus haemolyticus neonatal outbreak in southern France.</title>
        <authorList>
            <person name="Magnan C."/>
            <person name="Morsli M."/>
            <person name="Thiery B."/>
            <person name="Salipante F."/>
            <person name="Attar J."/>
            <person name="Massimo D.M."/>
            <person name="Ory J."/>
            <person name="Pantel A."/>
            <person name="Lavigne J.-P."/>
        </authorList>
    </citation>
    <scope>NUCLEOTIDE SEQUENCE [LARGE SCALE GENOMIC DNA]</scope>
    <source>
        <strain evidence="1 2">NSH026</strain>
    </source>
</reference>
<evidence type="ECO:0000313" key="2">
    <source>
        <dbReference type="Proteomes" id="UP001269271"/>
    </source>
</evidence>
<dbReference type="PROSITE" id="PS51257">
    <property type="entry name" value="PROKAR_LIPOPROTEIN"/>
    <property type="match status" value="1"/>
</dbReference>
<gene>
    <name evidence="1" type="ORF">RO950_04265</name>
</gene>